<dbReference type="EMBL" id="KU877344">
    <property type="protein sequence ID" value="ANB50444.1"/>
    <property type="molecule type" value="Genomic_DNA"/>
</dbReference>
<keyword evidence="2" id="KW-1185">Reference proteome</keyword>
<dbReference type="InterPro" id="IPR043919">
    <property type="entry name" value="DUF5758"/>
</dbReference>
<sequence>MDDFLLFIGKPGVYQTTRPITGYKKIYCYERGNAYFGEFTAVAELEIPPNSTIVKTKTSKMRANKAIVKSIKSVSDDSVIDESFVCYSAWDRSFYYETGRTVVPRRGNLDIDPDDTCGSGINFFNSERKAKNYNFN</sequence>
<protein>
    <submittedName>
        <fullName evidence="1">Uncharacterized protein</fullName>
    </submittedName>
</protein>
<reference evidence="1 2" key="1">
    <citation type="journal article" date="2016" name="Genome Announc.">
        <title>Complete Genome Sequence of a New Megavirus Family Member Isolated from an Inland Water Lake for the First Time in India.</title>
        <authorList>
            <person name="Chatterjee A."/>
            <person name="Ali F."/>
            <person name="Bange D."/>
            <person name="Kondabagil K."/>
        </authorList>
    </citation>
    <scope>NUCLEOTIDE SEQUENCE [LARGE SCALE GENOMIC DNA]</scope>
    <source>
        <strain evidence="1">1</strain>
    </source>
</reference>
<dbReference type="Pfam" id="PF19062">
    <property type="entry name" value="DUF5758"/>
    <property type="match status" value="1"/>
</dbReference>
<organism evidence="1 2">
    <name type="scientific">Powai lake megavirus</name>
    <dbReference type="NCBI Taxonomy" id="1842663"/>
    <lineage>
        <taxon>Viruses</taxon>
        <taxon>Varidnaviria</taxon>
        <taxon>Bamfordvirae</taxon>
        <taxon>Nucleocytoviricota</taxon>
        <taxon>Megaviricetes</taxon>
        <taxon>Imitervirales</taxon>
        <taxon>Mimiviridae</taxon>
        <taxon>Megamimivirinae</taxon>
        <taxon>Megavirus</taxon>
        <taxon>Megavirus powaiense</taxon>
    </lineage>
</organism>
<dbReference type="Proteomes" id="UP000241365">
    <property type="component" value="Segment"/>
</dbReference>
<dbReference type="GeneID" id="80512806"/>
<evidence type="ECO:0000313" key="2">
    <source>
        <dbReference type="Proteomes" id="UP000241365"/>
    </source>
</evidence>
<evidence type="ECO:0000313" key="1">
    <source>
        <dbReference type="EMBL" id="ANB50444.1"/>
    </source>
</evidence>
<dbReference type="KEGG" id="vg:80512806"/>
<name>A0A167R9G4_9VIRU</name>
<accession>A0A167R9G4</accession>
<dbReference type="RefSeq" id="YP_010776195.1">
    <property type="nucleotide sequence ID" value="NC_075034.1"/>
</dbReference>
<proteinExistence type="predicted"/>